<reference evidence="4 5" key="1">
    <citation type="journal article" date="2014" name="Genome Biol. Evol.">
        <title>Comparative genomics and transcriptomics analyses reveal divergent lifestyle features of nematode endoparasitic fungus Hirsutella minnesotensis.</title>
        <authorList>
            <person name="Lai Y."/>
            <person name="Liu K."/>
            <person name="Zhang X."/>
            <person name="Zhang X."/>
            <person name="Li K."/>
            <person name="Wang N."/>
            <person name="Shu C."/>
            <person name="Wu Y."/>
            <person name="Wang C."/>
            <person name="Bushley K.E."/>
            <person name="Xiang M."/>
            <person name="Liu X."/>
        </authorList>
    </citation>
    <scope>NUCLEOTIDE SEQUENCE [LARGE SCALE GENOMIC DNA]</scope>
    <source>
        <strain evidence="4 5">3608</strain>
    </source>
</reference>
<name>A0A0F7ZTN9_9HYPO</name>
<dbReference type="GO" id="GO:0019346">
    <property type="term" value="P:transsulfuration"/>
    <property type="evidence" value="ECO:0007669"/>
    <property type="project" value="InterPro"/>
</dbReference>
<dbReference type="Proteomes" id="UP000054481">
    <property type="component" value="Unassembled WGS sequence"/>
</dbReference>
<dbReference type="Gene3D" id="3.40.640.10">
    <property type="entry name" value="Type I PLP-dependent aspartate aminotransferase-like (Major domain)"/>
    <property type="match status" value="1"/>
</dbReference>
<gene>
    <name evidence="4" type="ORF">HIM_07237</name>
</gene>
<keyword evidence="5" id="KW-1185">Reference proteome</keyword>
<dbReference type="PANTHER" id="PTHR42699">
    <property type="match status" value="1"/>
</dbReference>
<dbReference type="InterPro" id="IPR015422">
    <property type="entry name" value="PyrdxlP-dep_Trfase_small"/>
</dbReference>
<comment type="cofactor">
    <cofactor evidence="1 3">
        <name>pyridoxal 5'-phosphate</name>
        <dbReference type="ChEBI" id="CHEBI:597326"/>
    </cofactor>
</comment>
<evidence type="ECO:0000313" key="4">
    <source>
        <dbReference type="EMBL" id="KJZ73443.1"/>
    </source>
</evidence>
<proteinExistence type="inferred from homology"/>
<keyword evidence="2 3" id="KW-0663">Pyridoxal phosphate</keyword>
<evidence type="ECO:0000256" key="1">
    <source>
        <dbReference type="ARBA" id="ARBA00001933"/>
    </source>
</evidence>
<comment type="similarity">
    <text evidence="3">Belongs to the trans-sulfuration enzymes family.</text>
</comment>
<protein>
    <recommendedName>
        <fullName evidence="6">Cystathionine gamma-synthase</fullName>
    </recommendedName>
</protein>
<dbReference type="Gene3D" id="3.90.1150.10">
    <property type="entry name" value="Aspartate Aminotransferase, domain 1"/>
    <property type="match status" value="1"/>
</dbReference>
<dbReference type="PANTHER" id="PTHR42699:SF1">
    <property type="entry name" value="CYSTATHIONINE GAMMA-SYNTHASE-RELATED"/>
    <property type="match status" value="1"/>
</dbReference>
<evidence type="ECO:0008006" key="6">
    <source>
        <dbReference type="Google" id="ProtNLM"/>
    </source>
</evidence>
<sequence>MSALITTQLGEAVPPAPRHAITVHMPGWDTVERFADNPSAMIASFKSVYPRMKPHRDIDTLAQAVLKLAPGQDQACYLFSSLQSAQECVAYSISSRRDNGVDKTPIEPDKIQIRAFVAKNHFFAVLFPAEKRLVVSGFWATPGVGVSSRFAEANLEHLDKVREVKVEEVTTDETVFQGSAHQMIRQRVISLLQRAPIPHHAQPTLSADDVYLYPTGMASIYKPYTYITNHYEDTAVLYGMAFMNTISAFEEFGDSHKFFGLGTDQDLQALEDFLRQERTQGRKVSSIWAEFPANPILVTPDLEKLRELADEYDALFIIDDTLGSFANIDVVGYTDMLVTSLTKSFNGYADAIGGSAVINRSSRRYPELKALFDKLHIPELFVDDAKAIEVNSRDYLTRSAKLNSNAAAIMQYLTRCADDPASAVRCVYYPSVNPSGHHYKRFMRPVTPEFVPGYGCLMSIEFESMAATKAFYDALNVHKGPHLGAPFTLAFAYVVCAYKNRLDWAAQFGLKPTQIRISAGLEDTGTLVEDFRLAVEAANRAHQAQRHANLPLGS</sequence>
<dbReference type="Pfam" id="PF01053">
    <property type="entry name" value="Cys_Met_Meta_PP"/>
    <property type="match status" value="1"/>
</dbReference>
<dbReference type="SUPFAM" id="SSF53383">
    <property type="entry name" value="PLP-dependent transferases"/>
    <property type="match status" value="1"/>
</dbReference>
<dbReference type="InterPro" id="IPR051750">
    <property type="entry name" value="Trans-sulfuration_enzymes"/>
</dbReference>
<dbReference type="AlphaFoldDB" id="A0A0F7ZTN9"/>
<evidence type="ECO:0000256" key="2">
    <source>
        <dbReference type="ARBA" id="ARBA00022898"/>
    </source>
</evidence>
<dbReference type="InterPro" id="IPR000277">
    <property type="entry name" value="Cys/Met-Metab_PyrdxlP-dep_enz"/>
</dbReference>
<dbReference type="GO" id="GO:0030170">
    <property type="term" value="F:pyridoxal phosphate binding"/>
    <property type="evidence" value="ECO:0007669"/>
    <property type="project" value="InterPro"/>
</dbReference>
<dbReference type="InterPro" id="IPR015424">
    <property type="entry name" value="PyrdxlP-dep_Trfase"/>
</dbReference>
<accession>A0A0F7ZTN9</accession>
<dbReference type="GO" id="GO:0003962">
    <property type="term" value="F:cystathionine gamma-synthase activity"/>
    <property type="evidence" value="ECO:0007669"/>
    <property type="project" value="TreeGrafter"/>
</dbReference>
<evidence type="ECO:0000256" key="3">
    <source>
        <dbReference type="RuleBase" id="RU362118"/>
    </source>
</evidence>
<dbReference type="InterPro" id="IPR015421">
    <property type="entry name" value="PyrdxlP-dep_Trfase_major"/>
</dbReference>
<evidence type="ECO:0000313" key="5">
    <source>
        <dbReference type="Proteomes" id="UP000054481"/>
    </source>
</evidence>
<dbReference type="OrthoDB" id="10047078at2759"/>
<dbReference type="EMBL" id="KQ030535">
    <property type="protein sequence ID" value="KJZ73443.1"/>
    <property type="molecule type" value="Genomic_DNA"/>
</dbReference>
<organism evidence="4 5">
    <name type="scientific">Hirsutella minnesotensis 3608</name>
    <dbReference type="NCBI Taxonomy" id="1043627"/>
    <lineage>
        <taxon>Eukaryota</taxon>
        <taxon>Fungi</taxon>
        <taxon>Dikarya</taxon>
        <taxon>Ascomycota</taxon>
        <taxon>Pezizomycotina</taxon>
        <taxon>Sordariomycetes</taxon>
        <taxon>Hypocreomycetidae</taxon>
        <taxon>Hypocreales</taxon>
        <taxon>Ophiocordycipitaceae</taxon>
        <taxon>Hirsutella</taxon>
    </lineage>
</organism>